<dbReference type="AlphaFoldDB" id="A0AAD3SQT0"/>
<evidence type="ECO:0000256" key="2">
    <source>
        <dbReference type="SAM" id="SignalP"/>
    </source>
</evidence>
<dbReference type="FunFam" id="1.20.140.40:FF:000005">
    <property type="entry name" value="Pectin methylesterase inhibitor 1"/>
    <property type="match status" value="1"/>
</dbReference>
<dbReference type="SUPFAM" id="SSF101148">
    <property type="entry name" value="Plant invertase/pectin methylesterase inhibitor"/>
    <property type="match status" value="1"/>
</dbReference>
<dbReference type="PANTHER" id="PTHR31080:SF64">
    <property type="entry name" value="PLANT INVERTASE_PECTIN METHYLESTERASE INHIBITOR SUPERFAMILY PROTEIN"/>
    <property type="match status" value="1"/>
</dbReference>
<evidence type="ECO:0000313" key="4">
    <source>
        <dbReference type="EMBL" id="GMH15160.1"/>
    </source>
</evidence>
<feature type="domain" description="Pectinesterase inhibitor" evidence="3">
    <location>
        <begin position="36"/>
        <end position="198"/>
    </location>
</feature>
<dbReference type="InterPro" id="IPR051955">
    <property type="entry name" value="PME_Inhibitor"/>
</dbReference>
<evidence type="ECO:0000259" key="3">
    <source>
        <dbReference type="SMART" id="SM00856"/>
    </source>
</evidence>
<dbReference type="NCBIfam" id="TIGR01614">
    <property type="entry name" value="PME_inhib"/>
    <property type="match status" value="1"/>
</dbReference>
<feature type="chain" id="PRO_5041924618" description="Pectinesterase inhibitor domain-containing protein" evidence="2">
    <location>
        <begin position="34"/>
        <end position="207"/>
    </location>
</feature>
<comment type="caution">
    <text evidence="4">The sequence shown here is derived from an EMBL/GenBank/DDBJ whole genome shotgun (WGS) entry which is preliminary data.</text>
</comment>
<proteinExistence type="predicted"/>
<dbReference type="EMBL" id="BSYO01000015">
    <property type="protein sequence ID" value="GMH15160.1"/>
    <property type="molecule type" value="Genomic_DNA"/>
</dbReference>
<feature type="signal peptide" evidence="2">
    <location>
        <begin position="1"/>
        <end position="33"/>
    </location>
</feature>
<dbReference type="SMART" id="SM00856">
    <property type="entry name" value="PMEI"/>
    <property type="match status" value="1"/>
</dbReference>
<name>A0AAD3SQT0_NEPGR</name>
<dbReference type="Gene3D" id="1.20.140.40">
    <property type="entry name" value="Invertase/pectin methylesterase inhibitor family protein"/>
    <property type="match status" value="1"/>
</dbReference>
<evidence type="ECO:0000256" key="1">
    <source>
        <dbReference type="ARBA" id="ARBA00022729"/>
    </source>
</evidence>
<dbReference type="PANTHER" id="PTHR31080">
    <property type="entry name" value="PECTINESTERASE INHIBITOR-LIKE"/>
    <property type="match status" value="1"/>
</dbReference>
<reference evidence="4" key="1">
    <citation type="submission" date="2023-05" db="EMBL/GenBank/DDBJ databases">
        <title>Nepenthes gracilis genome sequencing.</title>
        <authorList>
            <person name="Fukushima K."/>
        </authorList>
    </citation>
    <scope>NUCLEOTIDE SEQUENCE</scope>
    <source>
        <strain evidence="4">SING2019-196</strain>
    </source>
</reference>
<accession>A0AAD3SQT0</accession>
<organism evidence="4 5">
    <name type="scientific">Nepenthes gracilis</name>
    <name type="common">Slender pitcher plant</name>
    <dbReference type="NCBI Taxonomy" id="150966"/>
    <lineage>
        <taxon>Eukaryota</taxon>
        <taxon>Viridiplantae</taxon>
        <taxon>Streptophyta</taxon>
        <taxon>Embryophyta</taxon>
        <taxon>Tracheophyta</taxon>
        <taxon>Spermatophyta</taxon>
        <taxon>Magnoliopsida</taxon>
        <taxon>eudicotyledons</taxon>
        <taxon>Gunneridae</taxon>
        <taxon>Pentapetalae</taxon>
        <taxon>Caryophyllales</taxon>
        <taxon>Nepenthaceae</taxon>
        <taxon>Nepenthes</taxon>
    </lineage>
</organism>
<keyword evidence="1 2" id="KW-0732">Signal</keyword>
<dbReference type="Pfam" id="PF04043">
    <property type="entry name" value="PMEI"/>
    <property type="match status" value="1"/>
</dbReference>
<protein>
    <recommendedName>
        <fullName evidence="3">Pectinesterase inhibitor domain-containing protein</fullName>
    </recommendedName>
</protein>
<keyword evidence="5" id="KW-1185">Reference proteome</keyword>
<gene>
    <name evidence="4" type="ORF">Nepgr_017001</name>
</gene>
<dbReference type="GO" id="GO:0046910">
    <property type="term" value="F:pectinesterase inhibitor activity"/>
    <property type="evidence" value="ECO:0007669"/>
    <property type="project" value="UniProtKB-ARBA"/>
</dbReference>
<dbReference type="CDD" id="cd15798">
    <property type="entry name" value="PMEI-like_3"/>
    <property type="match status" value="1"/>
</dbReference>
<sequence>METNRHVLFFVSSLPVPLLSFFLVLLHPMSTAADSYGVDFIRSSCVVTLYPDLCYSSLSHYANAVQQDPAHLARLAIGVSLAKARGMASYVSNLSRSAESGADPRAAAALHDCHSTFGDAVDQMRGSLKQMRQLGAAGSGYESLRFQISNVQTWMSAALTNEDTCADGFGQVAAGPLKSAICERVAKVRKFTSNALALVDSYAATVG</sequence>
<dbReference type="InterPro" id="IPR035513">
    <property type="entry name" value="Invertase/methylesterase_inhib"/>
</dbReference>
<dbReference type="Proteomes" id="UP001279734">
    <property type="component" value="Unassembled WGS sequence"/>
</dbReference>
<evidence type="ECO:0000313" key="5">
    <source>
        <dbReference type="Proteomes" id="UP001279734"/>
    </source>
</evidence>
<dbReference type="InterPro" id="IPR006501">
    <property type="entry name" value="Pectinesterase_inhib_dom"/>
</dbReference>